<dbReference type="Proteomes" id="UP000031774">
    <property type="component" value="Chromosome"/>
</dbReference>
<evidence type="ECO:0000313" key="1">
    <source>
        <dbReference type="EMBL" id="AJF63372.1"/>
    </source>
</evidence>
<dbReference type="KEGG" id="svt:SVTN_01520"/>
<dbReference type="AlphaFoldDB" id="A0A0B5HYI1"/>
<evidence type="ECO:0008006" key="3">
    <source>
        <dbReference type="Google" id="ProtNLM"/>
    </source>
</evidence>
<gene>
    <name evidence="1" type="ORF">SVTN_01520</name>
</gene>
<organism evidence="1 2">
    <name type="scientific">Streptomyces vietnamensis</name>
    <dbReference type="NCBI Taxonomy" id="362257"/>
    <lineage>
        <taxon>Bacteria</taxon>
        <taxon>Bacillati</taxon>
        <taxon>Actinomycetota</taxon>
        <taxon>Actinomycetes</taxon>
        <taxon>Kitasatosporales</taxon>
        <taxon>Streptomycetaceae</taxon>
        <taxon>Streptomyces</taxon>
    </lineage>
</organism>
<reference evidence="1 2" key="1">
    <citation type="submission" date="2014-12" db="EMBL/GenBank/DDBJ databases">
        <title>Complete genome sequence of Streptomyces vietnamensis strain GIMV4.0001, a genetic manipulable producer of the benzoisochromanequinone antibiotic granaticin.</title>
        <authorList>
            <person name="Deng M.R."/>
            <person name="Guo J."/>
            <person name="Ma L.Y."/>
            <person name="Feng G.D."/>
            <person name="Mo C.Y."/>
            <person name="Zhu H.H."/>
        </authorList>
    </citation>
    <scope>NUCLEOTIDE SEQUENCE [LARGE SCALE GENOMIC DNA]</scope>
    <source>
        <strain evidence="2">GIMV4.0001</strain>
    </source>
</reference>
<sequence>MNVQVLTDPFGRLLGASPALPGSPHDLTAARAHGVVGALAEAGLKGWRLLRKLRCSTNRIADFVKAVLVLHHAPA</sequence>
<evidence type="ECO:0000313" key="2">
    <source>
        <dbReference type="Proteomes" id="UP000031774"/>
    </source>
</evidence>
<dbReference type="EMBL" id="CP010407">
    <property type="protein sequence ID" value="AJF63372.1"/>
    <property type="molecule type" value="Genomic_DNA"/>
</dbReference>
<accession>A0A0B5HYI1</accession>
<protein>
    <recommendedName>
        <fullName evidence="3">DDE Tnp4 domain-containing protein</fullName>
    </recommendedName>
</protein>
<dbReference type="STRING" id="362257.SVTN_01520"/>
<keyword evidence="2" id="KW-1185">Reference proteome</keyword>
<proteinExistence type="predicted"/>
<name>A0A0B5HYI1_9ACTN</name>
<dbReference type="HOGENOM" id="CLU_2669683_0_0_11"/>